<organism evidence="15">
    <name type="scientific">Hanusia phi</name>
    <dbReference type="NCBI Taxonomy" id="3032"/>
    <lineage>
        <taxon>Eukaryota</taxon>
        <taxon>Cryptophyceae</taxon>
        <taxon>Pyrenomonadales</taxon>
        <taxon>Geminigeraceae</taxon>
        <taxon>Hanusia</taxon>
    </lineage>
</organism>
<evidence type="ECO:0000256" key="8">
    <source>
        <dbReference type="SAM" id="MobiDB-lite"/>
    </source>
</evidence>
<evidence type="ECO:0000256" key="3">
    <source>
        <dbReference type="ARBA" id="ARBA00022692"/>
    </source>
</evidence>
<feature type="transmembrane region" description="Helical" evidence="9">
    <location>
        <begin position="391"/>
        <end position="410"/>
    </location>
</feature>
<evidence type="ECO:0000256" key="2">
    <source>
        <dbReference type="ARBA" id="ARBA00022448"/>
    </source>
</evidence>
<dbReference type="SUPFAM" id="SSF52799">
    <property type="entry name" value="(Phosphotyrosine protein) phosphatases II"/>
    <property type="match status" value="1"/>
</dbReference>
<accession>A0A7S0F0K5</accession>
<dbReference type="InterPro" id="IPR000008">
    <property type="entry name" value="C2_dom"/>
</dbReference>
<dbReference type="GO" id="GO:0005829">
    <property type="term" value="C:cytosol"/>
    <property type="evidence" value="ECO:0007669"/>
    <property type="project" value="TreeGrafter"/>
</dbReference>
<dbReference type="SUPFAM" id="SSF51206">
    <property type="entry name" value="cAMP-binding domain-like"/>
    <property type="match status" value="2"/>
</dbReference>
<proteinExistence type="predicted"/>
<dbReference type="Gene3D" id="2.60.40.150">
    <property type="entry name" value="C2 domain"/>
    <property type="match status" value="1"/>
</dbReference>
<dbReference type="PROSITE" id="PS50056">
    <property type="entry name" value="TYR_PHOSPHATASE_2"/>
    <property type="match status" value="1"/>
</dbReference>
<feature type="transmembrane region" description="Helical" evidence="9">
    <location>
        <begin position="356"/>
        <end position="379"/>
    </location>
</feature>
<dbReference type="Pfam" id="PF00520">
    <property type="entry name" value="Ion_trans"/>
    <property type="match status" value="1"/>
</dbReference>
<keyword evidence="7 9" id="KW-0472">Membrane</keyword>
<dbReference type="PANTHER" id="PTHR12305">
    <property type="entry name" value="PHOSPHATASE WITH HOMOLOGY TO TENSIN"/>
    <property type="match status" value="1"/>
</dbReference>
<dbReference type="GO" id="GO:0005216">
    <property type="term" value="F:monoatomic ion channel activity"/>
    <property type="evidence" value="ECO:0007669"/>
    <property type="project" value="InterPro"/>
</dbReference>
<keyword evidence="4" id="KW-0378">Hydrolase</keyword>
<name>A0A7S0F0K5_9CRYP</name>
<evidence type="ECO:0000256" key="5">
    <source>
        <dbReference type="ARBA" id="ARBA00022989"/>
    </source>
</evidence>
<dbReference type="SMART" id="SM01326">
    <property type="entry name" value="PTEN_C2"/>
    <property type="match status" value="1"/>
</dbReference>
<dbReference type="PROSITE" id="PS51182">
    <property type="entry name" value="C2_TENSIN"/>
    <property type="match status" value="1"/>
</dbReference>
<dbReference type="PANTHER" id="PTHR12305:SF60">
    <property type="entry name" value="PHOSPHATIDYLINOSITOL 3,4,5-TRISPHOSPHATE 3-PHOSPHATASE TPTE2-RELATED"/>
    <property type="match status" value="1"/>
</dbReference>
<dbReference type="SUPFAM" id="SSF49562">
    <property type="entry name" value="C2 domain (Calcium/lipid-binding domain, CaLB)"/>
    <property type="match status" value="1"/>
</dbReference>
<dbReference type="InterPro" id="IPR014020">
    <property type="entry name" value="Tensin_C2-dom"/>
</dbReference>
<protein>
    <recommendedName>
        <fullName evidence="16">Phosphatidylinositol-3,4,5-trisphosphate 3-phosphatase</fullName>
    </recommendedName>
</protein>
<dbReference type="PROSITE" id="PS51181">
    <property type="entry name" value="PPASE_TENSIN"/>
    <property type="match status" value="1"/>
</dbReference>
<evidence type="ECO:0000256" key="4">
    <source>
        <dbReference type="ARBA" id="ARBA00022801"/>
    </source>
</evidence>
<evidence type="ECO:0000256" key="1">
    <source>
        <dbReference type="ARBA" id="ARBA00004141"/>
    </source>
</evidence>
<feature type="domain" description="Phosphatase tensin-type" evidence="13">
    <location>
        <begin position="503"/>
        <end position="686"/>
    </location>
</feature>
<dbReference type="InterPro" id="IPR029023">
    <property type="entry name" value="Tensin_phosphatase"/>
</dbReference>
<evidence type="ECO:0000259" key="12">
    <source>
        <dbReference type="PROSITE" id="PS50056"/>
    </source>
</evidence>
<dbReference type="PROSITE" id="PS00383">
    <property type="entry name" value="TYR_PHOSPHATASE_1"/>
    <property type="match status" value="1"/>
</dbReference>
<feature type="domain" description="Tyrosine specific protein phosphatases" evidence="12">
    <location>
        <begin position="617"/>
        <end position="656"/>
    </location>
</feature>
<dbReference type="InterPro" id="IPR018490">
    <property type="entry name" value="cNMP-bd_dom_sf"/>
</dbReference>
<feature type="domain" description="Cyclic nucleotide-binding" evidence="11">
    <location>
        <begin position="921"/>
        <end position="1023"/>
    </location>
</feature>
<dbReference type="InterPro" id="IPR016130">
    <property type="entry name" value="Tyr_Pase_AS"/>
</dbReference>
<dbReference type="Gene3D" id="3.90.190.10">
    <property type="entry name" value="Protein tyrosine phosphatase superfamily"/>
    <property type="match status" value="1"/>
</dbReference>
<evidence type="ECO:0000259" key="14">
    <source>
        <dbReference type="PROSITE" id="PS51182"/>
    </source>
</evidence>
<feature type="transmembrane region" description="Helical" evidence="9">
    <location>
        <begin position="422"/>
        <end position="441"/>
    </location>
</feature>
<dbReference type="InterPro" id="IPR005821">
    <property type="entry name" value="Ion_trans_dom"/>
</dbReference>
<dbReference type="InterPro" id="IPR014710">
    <property type="entry name" value="RmlC-like_jellyroll"/>
</dbReference>
<comment type="subcellular location">
    <subcellularLocation>
        <location evidence="1">Membrane</location>
        <topology evidence="1">Multi-pass membrane protein</topology>
    </subcellularLocation>
</comment>
<keyword evidence="2" id="KW-0813">Transport</keyword>
<gene>
    <name evidence="15" type="ORF">HPHI1048_LOCUS18543</name>
</gene>
<evidence type="ECO:0000259" key="10">
    <source>
        <dbReference type="PROSITE" id="PS50004"/>
    </source>
</evidence>
<dbReference type="CDD" id="cd00030">
    <property type="entry name" value="C2"/>
    <property type="match status" value="1"/>
</dbReference>
<dbReference type="CDD" id="cd00038">
    <property type="entry name" value="CAP_ED"/>
    <property type="match status" value="1"/>
</dbReference>
<dbReference type="InterPro" id="IPR029021">
    <property type="entry name" value="Prot-tyrosine_phosphatase-like"/>
</dbReference>
<dbReference type="PROSITE" id="PS50042">
    <property type="entry name" value="CNMP_BINDING_3"/>
    <property type="match status" value="1"/>
</dbReference>
<dbReference type="InterPro" id="IPR000387">
    <property type="entry name" value="Tyr_Pase_dom"/>
</dbReference>
<dbReference type="SMART" id="SM00239">
    <property type="entry name" value="C2"/>
    <property type="match status" value="1"/>
</dbReference>
<dbReference type="InterPro" id="IPR000595">
    <property type="entry name" value="cNMP-bd_dom"/>
</dbReference>
<evidence type="ECO:0000313" key="15">
    <source>
        <dbReference type="EMBL" id="CAD8498977.1"/>
    </source>
</evidence>
<dbReference type="InterPro" id="IPR057023">
    <property type="entry name" value="PTP-SAK"/>
</dbReference>
<feature type="domain" description="C2 tensin-type" evidence="14">
    <location>
        <begin position="689"/>
        <end position="837"/>
    </location>
</feature>
<evidence type="ECO:0000259" key="11">
    <source>
        <dbReference type="PROSITE" id="PS50042"/>
    </source>
</evidence>
<dbReference type="Pfam" id="PF22784">
    <property type="entry name" value="PTP-SAK"/>
    <property type="match status" value="1"/>
</dbReference>
<dbReference type="Gene3D" id="2.60.40.1110">
    <property type="match status" value="1"/>
</dbReference>
<dbReference type="Pfam" id="PF00168">
    <property type="entry name" value="C2"/>
    <property type="match status" value="1"/>
</dbReference>
<dbReference type="InterPro" id="IPR035892">
    <property type="entry name" value="C2_domain_sf"/>
</dbReference>
<dbReference type="Gene3D" id="2.60.120.10">
    <property type="entry name" value="Jelly Rolls"/>
    <property type="match status" value="2"/>
</dbReference>
<keyword evidence="6" id="KW-0406">Ion transport</keyword>
<dbReference type="SUPFAM" id="SSF81324">
    <property type="entry name" value="Voltage-gated potassium channels"/>
    <property type="match status" value="1"/>
</dbReference>
<dbReference type="EMBL" id="HBEO01027441">
    <property type="protein sequence ID" value="CAD8498977.1"/>
    <property type="molecule type" value="Transcribed_RNA"/>
</dbReference>
<keyword evidence="5 9" id="KW-1133">Transmembrane helix</keyword>
<feature type="region of interest" description="Disordered" evidence="8">
    <location>
        <begin position="22"/>
        <end position="42"/>
    </location>
</feature>
<evidence type="ECO:0000256" key="7">
    <source>
        <dbReference type="ARBA" id="ARBA00023136"/>
    </source>
</evidence>
<dbReference type="InterPro" id="IPR051281">
    <property type="entry name" value="Dual-spec_lipid-protein_phosph"/>
</dbReference>
<sequence>MEGNIRGDIVFDYMTSLSATPAPSRAAIQDSDEATSLSEKKQRRKIHGTEVLTPGDFIYPFTDARYIEQSDVLEDGFVPDQRAGPPPAHMMLHARKLAVRHLPQMDASARCDPFLVLTFDQQKTSTHVAKNVYEHAYHESFEFFVHEMQIDFAKSLQGNEGAACGIGLLIECFDWDLLSANDFVGNVTIDLIVLCSLVENAKLFTFVLSTPSGDPVVGQDGLPCEVDVELLMVPIHRSWSPPSLSKSLSLCEFRPESRDVSDSMLQRTSTIAAGYFFHKSSTSLTGSFSYKNHDLPLETGRKESQSISKFPSWTPELQLPEIEDLFADAEEKDVDYGEEPDEFYWRERLEKAMESMWVNIMVLVLVLVDLSNILIYTFYYSSDSEQPWQTAINFTVMSLFLLELTLRQIAQRMRFWTNMWNIFDFVVIWLSTGVLITKYIFEAQSGVASSLQSTKNTATSLRVFSRIAMVMRFVRVLVTVRRARMLSGAVNQKLRKAVSQNKRRYKKHGYNLDLTYITDRVIAMSAPAFGGHTAFRNDIHIVSRFLSQRHYGKFFIFNLCDTYHSSDGVMGNYHPQLLFNQVQRIPFEDHAPPLLSELVFMCQESCAWMARDRQNTIAVHCKGGKGRTGLMVSCYLIFCGIFSSPAEAMRCFEEKRTRNPAGPAQGVTGASQKRYVSLFQQALTSRVDHRVLRIRQIIVHTIPRIEGSSQFDPLMVVRAAGGAAYELSHTPRQTSCFSVRSKMTFQCGGYGSMKLQPFSCSEDVFVQEDFRIELYNGVCKSSSAEQAVFFLCLHTGMMTGESPVVFAREELDVGVWFKKQVKLLDDNVSVEVHFEEVSAQHFAAALPWQKEAGESLDKSRSRSFREWLMRKSDHESGGNRNPGDTKKENTSLQKSFVSRMIASSEAISLSDQNIPRRCIVFNEDVELAFCARCVQELNPLLVKAGDVAVQQGAFSNSLFLIWVGNFRCEVVGQGGRAVVEHVIGSNEVFGELNFLLPNVSVQADYIANQDSTVFVLDKESLRESQYTGISEQCVNHFLACVCSCKLWSRLHSTSTTSASSSARRDSALSTKSSNSFFSRDLENNSFPFSRESSELQADPALLLQSLRELPVQELVLFTWNCTCEGKLRVSGLLKVTQSYLVYEAKGFLGKSRRVRFDMLEACGSEQEGSSKVLKLLLRHLPQAEHKSHHLILRFDSTRERTECERTVKRLKTLFDEPLGRAGAGPCAQLGAFHSLPELLEGSSSFRTVRVFKQGEHVAVKKSRSSERLGWVLHGSAVETVHGKVVRRAEVGDVLFLIDFFQHFKAYQSNVTASTDCKRLAVALVSFEDIRTMLDRNPSFASRFYEYSARTMALDLYRQGSQPQSLPDVPW</sequence>
<evidence type="ECO:0008006" key="16">
    <source>
        <dbReference type="Google" id="ProtNLM"/>
    </source>
</evidence>
<dbReference type="Pfam" id="PF00027">
    <property type="entry name" value="cNMP_binding"/>
    <property type="match status" value="1"/>
</dbReference>
<keyword evidence="3 9" id="KW-0812">Transmembrane</keyword>
<evidence type="ECO:0000256" key="9">
    <source>
        <dbReference type="SAM" id="Phobius"/>
    </source>
</evidence>
<dbReference type="PROSITE" id="PS50004">
    <property type="entry name" value="C2"/>
    <property type="match status" value="1"/>
</dbReference>
<dbReference type="InterPro" id="IPR027359">
    <property type="entry name" value="Volt_channel_dom_sf"/>
</dbReference>
<dbReference type="GO" id="GO:0016020">
    <property type="term" value="C:membrane"/>
    <property type="evidence" value="ECO:0007669"/>
    <property type="project" value="UniProtKB-SubCell"/>
</dbReference>
<dbReference type="Gene3D" id="1.20.120.350">
    <property type="entry name" value="Voltage-gated potassium channels. Chain C"/>
    <property type="match status" value="1"/>
</dbReference>
<evidence type="ECO:0000259" key="13">
    <source>
        <dbReference type="PROSITE" id="PS51181"/>
    </source>
</evidence>
<evidence type="ECO:0000256" key="6">
    <source>
        <dbReference type="ARBA" id="ARBA00023065"/>
    </source>
</evidence>
<reference evidence="15" key="1">
    <citation type="submission" date="2021-01" db="EMBL/GenBank/DDBJ databases">
        <authorList>
            <person name="Corre E."/>
            <person name="Pelletier E."/>
            <person name="Niang G."/>
            <person name="Scheremetjew M."/>
            <person name="Finn R."/>
            <person name="Kale V."/>
            <person name="Holt S."/>
            <person name="Cochrane G."/>
            <person name="Meng A."/>
            <person name="Brown T."/>
            <person name="Cohen L."/>
        </authorList>
    </citation>
    <scope>NUCLEOTIDE SEQUENCE</scope>
    <source>
        <strain evidence="15">CCMP325</strain>
    </source>
</reference>
<dbReference type="GO" id="GO:0016314">
    <property type="term" value="F:phosphatidylinositol-3,4,5-trisphosphate 3-phosphatase activity"/>
    <property type="evidence" value="ECO:0007669"/>
    <property type="project" value="TreeGrafter"/>
</dbReference>
<dbReference type="Pfam" id="PF10409">
    <property type="entry name" value="PTEN_C2"/>
    <property type="match status" value="1"/>
</dbReference>
<feature type="domain" description="C2" evidence="10">
    <location>
        <begin position="73"/>
        <end position="204"/>
    </location>
</feature>